<dbReference type="EMBL" id="RQYS01000076">
    <property type="protein sequence ID" value="RRD57662.1"/>
    <property type="molecule type" value="Genomic_DNA"/>
</dbReference>
<dbReference type="AlphaFoldDB" id="A0A3P1XFS1"/>
<gene>
    <name evidence="2" type="ORF">EII40_12770</name>
</gene>
<dbReference type="Proteomes" id="UP000278609">
    <property type="component" value="Unassembled WGS sequence"/>
</dbReference>
<accession>A0A3P1XFS1</accession>
<feature type="transmembrane region" description="Helical" evidence="1">
    <location>
        <begin position="156"/>
        <end position="175"/>
    </location>
</feature>
<evidence type="ECO:0000313" key="3">
    <source>
        <dbReference type="Proteomes" id="UP000278609"/>
    </source>
</evidence>
<evidence type="ECO:0000313" key="2">
    <source>
        <dbReference type="EMBL" id="RRD57662.1"/>
    </source>
</evidence>
<proteinExistence type="predicted"/>
<feature type="transmembrane region" description="Helical" evidence="1">
    <location>
        <begin position="262"/>
        <end position="280"/>
    </location>
</feature>
<dbReference type="PANTHER" id="PTHR35337">
    <property type="entry name" value="SLR1478 PROTEIN"/>
    <property type="match status" value="1"/>
</dbReference>
<reference evidence="2 3" key="1">
    <citation type="submission" date="2018-11" db="EMBL/GenBank/DDBJ databases">
        <title>Genomes From Bacteria Associated with the Canine Oral Cavity: a Test Case for Automated Genome-Based Taxonomic Assignment.</title>
        <authorList>
            <person name="Coil D.A."/>
            <person name="Jospin G."/>
            <person name="Darling A.E."/>
            <person name="Wallis C."/>
            <person name="Davis I.J."/>
            <person name="Harris S."/>
            <person name="Eisen J.A."/>
            <person name="Holcombe L.J."/>
            <person name="O'Flynn C."/>
        </authorList>
    </citation>
    <scope>NUCLEOTIDE SEQUENCE [LARGE SCALE GENOMIC DNA]</scope>
    <source>
        <strain evidence="2 3">OH2617_COT-023</strain>
    </source>
</reference>
<dbReference type="RefSeq" id="WP_124752586.1">
    <property type="nucleotide sequence ID" value="NZ_RQYS01000076.1"/>
</dbReference>
<feature type="transmembrane region" description="Helical" evidence="1">
    <location>
        <begin position="182"/>
        <end position="203"/>
    </location>
</feature>
<keyword evidence="1" id="KW-0812">Transmembrane</keyword>
<organism evidence="2 3">
    <name type="scientific">Tannerella forsythia</name>
    <name type="common">Bacteroides forsythus</name>
    <dbReference type="NCBI Taxonomy" id="28112"/>
    <lineage>
        <taxon>Bacteria</taxon>
        <taxon>Pseudomonadati</taxon>
        <taxon>Bacteroidota</taxon>
        <taxon>Bacteroidia</taxon>
        <taxon>Bacteroidales</taxon>
        <taxon>Tannerellaceae</taxon>
        <taxon>Tannerella</taxon>
    </lineage>
</organism>
<dbReference type="InterPro" id="IPR002798">
    <property type="entry name" value="SpoIIM-like"/>
</dbReference>
<feature type="transmembrane region" description="Helical" evidence="1">
    <location>
        <begin position="100"/>
        <end position="120"/>
    </location>
</feature>
<dbReference type="OrthoDB" id="9800053at2"/>
<keyword evidence="1" id="KW-1133">Transmembrane helix</keyword>
<dbReference type="PANTHER" id="PTHR35337:SF1">
    <property type="entry name" value="SLR1478 PROTEIN"/>
    <property type="match status" value="1"/>
</dbReference>
<sequence length="329" mass="36742">MKEVSFIRQNIAKWQGLEQMVASADTQDPGRLADAYTEITTDLSFSRSHYPRSRITTYLNNLASALHNALYKNKKEKRSRILLFWKEELPLVMYESRRELLYSFLVFLCSALIGAFSALYDDTFVRLILGNAYVDMTLDNIRNGTPMAVYDSQGELGMFLAITSNNIYVSFRVFASGLLTGLGTGLMLLYNGVMVGAFQTFFFQQGVGTESLLSIWLHGALEISSIVVAGAAGFAMGNGWLFPGTYPRGYAFRQGAKRGLKIAVGLVPMFIIAGFIESFLTRHTELPDVLRAAFILLSFACAIVYFVIYPRTVWKNKHDTSSDNGIHQS</sequence>
<evidence type="ECO:0000256" key="1">
    <source>
        <dbReference type="SAM" id="Phobius"/>
    </source>
</evidence>
<name>A0A3P1XFS1_TANFO</name>
<comment type="caution">
    <text evidence="2">The sequence shown here is derived from an EMBL/GenBank/DDBJ whole genome shotgun (WGS) entry which is preliminary data.</text>
</comment>
<feature type="transmembrane region" description="Helical" evidence="1">
    <location>
        <begin position="215"/>
        <end position="241"/>
    </location>
</feature>
<protein>
    <submittedName>
        <fullName evidence="2">Stage II sporulation protein M</fullName>
    </submittedName>
</protein>
<feature type="transmembrane region" description="Helical" evidence="1">
    <location>
        <begin position="292"/>
        <end position="309"/>
    </location>
</feature>
<keyword evidence="1" id="KW-0472">Membrane</keyword>
<dbReference type="Pfam" id="PF01944">
    <property type="entry name" value="SpoIIM"/>
    <property type="match status" value="1"/>
</dbReference>